<protein>
    <submittedName>
        <fullName evidence="4">CYTH and CHAD domain-containing protein</fullName>
    </submittedName>
</protein>
<dbReference type="PANTHER" id="PTHR39339">
    <property type="entry name" value="SLR1444 PROTEIN"/>
    <property type="match status" value="1"/>
</dbReference>
<dbReference type="InterPro" id="IPR007899">
    <property type="entry name" value="CHAD_dom"/>
</dbReference>
<dbReference type="PROSITE" id="PS51708">
    <property type="entry name" value="CHAD"/>
    <property type="match status" value="1"/>
</dbReference>
<feature type="compositionally biased region" description="Basic and acidic residues" evidence="1">
    <location>
        <begin position="57"/>
        <end position="76"/>
    </location>
</feature>
<dbReference type="Pfam" id="PF05235">
    <property type="entry name" value="CHAD"/>
    <property type="match status" value="1"/>
</dbReference>
<dbReference type="InterPro" id="IPR023577">
    <property type="entry name" value="CYTH_domain"/>
</dbReference>
<dbReference type="RefSeq" id="WP_289446853.1">
    <property type="nucleotide sequence ID" value="NZ_JAUCGR010000002.1"/>
</dbReference>
<feature type="region of interest" description="Disordered" evidence="1">
    <location>
        <begin position="54"/>
        <end position="76"/>
    </location>
</feature>
<dbReference type="PANTHER" id="PTHR39339:SF1">
    <property type="entry name" value="CHAD DOMAIN-CONTAINING PROTEIN"/>
    <property type="match status" value="1"/>
</dbReference>
<dbReference type="PROSITE" id="PS51707">
    <property type="entry name" value="CYTH"/>
    <property type="match status" value="1"/>
</dbReference>
<gene>
    <name evidence="4" type="ORF">QRT05_09215</name>
</gene>
<keyword evidence="5" id="KW-1185">Reference proteome</keyword>
<sequence length="502" mass="54190">MASFVEIERAFEVPAEAVMPTWPGATGPSVVELDATYWDTPRFDLLRAGATLRRRTGGGDEGWHLKLPDGRQDGERRRIEHHAPVGDPDEPPRELLDLVRARVRDRPLAPVARVRTRRSTLHVPVPPAAVVEVSDDHVSAGPPDGVATTWREWEVEVTGGDAAALGPVVDALSRVDGVRARGEAKLARVLGERAPAAVQLAPADGSAGELVRSYLATHLERLVAADAGVRAGDDDAVHDARVATRRLRTALAVFRTVNDPPDGDPGATTRALREQLRALGHLLGAARDPVVESAALGRTLAQEPVELVLGDVARRIADDRSSARSAALGVLRDHLDDPATPRMLDALDDLAGARLRGPDADADGLRLVRRVRKTWRRMDAALDAAADLPDGPERDAALHAARKAARRARYAAEVVVPVVGRPARRSARRARDVQDALGRQHDTVVRRATLRRLGVEAYLGGGNAFTLGRLHALEQVAGEELVRRAAEPIRRARARKARAWLG</sequence>
<dbReference type="SMART" id="SM00880">
    <property type="entry name" value="CHAD"/>
    <property type="match status" value="1"/>
</dbReference>
<accession>A0ABT7S7B4</accession>
<dbReference type="InterPro" id="IPR038186">
    <property type="entry name" value="CHAD_dom_sf"/>
</dbReference>
<dbReference type="Gene3D" id="1.40.20.10">
    <property type="entry name" value="CHAD domain"/>
    <property type="match status" value="1"/>
</dbReference>
<dbReference type="Proteomes" id="UP001321453">
    <property type="component" value="Unassembled WGS sequence"/>
</dbReference>
<name>A0ABT7S7B4_9CELL</name>
<feature type="domain" description="CYTH" evidence="2">
    <location>
        <begin position="4"/>
        <end position="196"/>
    </location>
</feature>
<evidence type="ECO:0000259" key="3">
    <source>
        <dbReference type="PROSITE" id="PS51708"/>
    </source>
</evidence>
<evidence type="ECO:0000256" key="1">
    <source>
        <dbReference type="SAM" id="MobiDB-lite"/>
    </source>
</evidence>
<dbReference type="EMBL" id="JAUCGR010000002">
    <property type="protein sequence ID" value="MDM7831509.1"/>
    <property type="molecule type" value="Genomic_DNA"/>
</dbReference>
<feature type="domain" description="CHAD" evidence="3">
    <location>
        <begin position="204"/>
        <end position="495"/>
    </location>
</feature>
<dbReference type="SUPFAM" id="SSF55154">
    <property type="entry name" value="CYTH-like phosphatases"/>
    <property type="match status" value="1"/>
</dbReference>
<dbReference type="SMART" id="SM01118">
    <property type="entry name" value="CYTH"/>
    <property type="match status" value="1"/>
</dbReference>
<evidence type="ECO:0000259" key="2">
    <source>
        <dbReference type="PROSITE" id="PS51707"/>
    </source>
</evidence>
<proteinExistence type="predicted"/>
<evidence type="ECO:0000313" key="4">
    <source>
        <dbReference type="EMBL" id="MDM7831509.1"/>
    </source>
</evidence>
<comment type="caution">
    <text evidence="4">The sequence shown here is derived from an EMBL/GenBank/DDBJ whole genome shotgun (WGS) entry which is preliminary data.</text>
</comment>
<organism evidence="4 5">
    <name type="scientific">Cellulomonas edaphi</name>
    <dbReference type="NCBI Taxonomy" id="3053468"/>
    <lineage>
        <taxon>Bacteria</taxon>
        <taxon>Bacillati</taxon>
        <taxon>Actinomycetota</taxon>
        <taxon>Actinomycetes</taxon>
        <taxon>Micrococcales</taxon>
        <taxon>Cellulomonadaceae</taxon>
        <taxon>Cellulomonas</taxon>
    </lineage>
</organism>
<dbReference type="Pfam" id="PF01928">
    <property type="entry name" value="CYTH"/>
    <property type="match status" value="1"/>
</dbReference>
<dbReference type="Gene3D" id="2.40.320.10">
    <property type="entry name" value="Hypothetical Protein Pfu-838710-001"/>
    <property type="match status" value="1"/>
</dbReference>
<dbReference type="InterPro" id="IPR033469">
    <property type="entry name" value="CYTH-like_dom_sf"/>
</dbReference>
<evidence type="ECO:0000313" key="5">
    <source>
        <dbReference type="Proteomes" id="UP001321453"/>
    </source>
</evidence>
<dbReference type="CDD" id="cd07374">
    <property type="entry name" value="CYTH-like_Pase"/>
    <property type="match status" value="1"/>
</dbReference>
<reference evidence="4 5" key="1">
    <citation type="submission" date="2023-06" db="EMBL/GenBank/DDBJ databases">
        <title>Cellulomonas sp. MW9 Whole genome sequence.</title>
        <authorList>
            <person name="Park S."/>
        </authorList>
    </citation>
    <scope>NUCLEOTIDE SEQUENCE [LARGE SCALE GENOMIC DNA]</scope>
    <source>
        <strain evidence="4 5">MW9</strain>
    </source>
</reference>